<sequence>MPQIFQVLRCYKCSVFQVHHTRKDNKWICKLCGEKQSVKRHYGLGTGKDCRMHVQKLNKMRGEKEEILKSIIDSDDSECDENVGTNMNTSDDDKKIKLQNVIKDSKWSVYVDKAEEIKEISQPEYISDTEVFLDRPKIRKNKRKYHQTKSLKDSVDNNQLINLVDNDNCEINMNDHLENEINTISVRNVGNSGLKSFRTDIQATFRSKVKSQINTNVTNQNKKLHVQPQKINKESKWAQFIDKEALDENDENTENNCNKRPLFELCDDKEIDTILDL</sequence>
<feature type="domain" description="MRN complex-interacting protein N-terminal" evidence="1">
    <location>
        <begin position="7"/>
        <end position="110"/>
    </location>
</feature>
<gene>
    <name evidence="2" type="ORF">EEDITHA_LOCUS14671</name>
</gene>
<organism evidence="2 3">
    <name type="scientific">Euphydryas editha</name>
    <name type="common">Edith's checkerspot</name>
    <dbReference type="NCBI Taxonomy" id="104508"/>
    <lineage>
        <taxon>Eukaryota</taxon>
        <taxon>Metazoa</taxon>
        <taxon>Ecdysozoa</taxon>
        <taxon>Arthropoda</taxon>
        <taxon>Hexapoda</taxon>
        <taxon>Insecta</taxon>
        <taxon>Pterygota</taxon>
        <taxon>Neoptera</taxon>
        <taxon>Endopterygota</taxon>
        <taxon>Lepidoptera</taxon>
        <taxon>Glossata</taxon>
        <taxon>Ditrysia</taxon>
        <taxon>Papilionoidea</taxon>
        <taxon>Nymphalidae</taxon>
        <taxon>Nymphalinae</taxon>
        <taxon>Euphydryas</taxon>
    </lineage>
</organism>
<dbReference type="Proteomes" id="UP001153954">
    <property type="component" value="Unassembled WGS sequence"/>
</dbReference>
<dbReference type="PANTHER" id="PTHR15863">
    <property type="entry name" value="MRN COMPLEX-INTERACTING PROTEIN"/>
    <property type="match status" value="1"/>
</dbReference>
<accession>A0AAU9UQ30</accession>
<dbReference type="InterPro" id="IPR049472">
    <property type="entry name" value="MRNIP_N"/>
</dbReference>
<dbReference type="PANTHER" id="PTHR15863:SF2">
    <property type="entry name" value="MRN COMPLEX-INTERACTING PROTEIN"/>
    <property type="match status" value="1"/>
</dbReference>
<dbReference type="Pfam" id="PF15749">
    <property type="entry name" value="MRNIP"/>
    <property type="match status" value="1"/>
</dbReference>
<dbReference type="AlphaFoldDB" id="A0AAU9UQ30"/>
<evidence type="ECO:0000313" key="2">
    <source>
        <dbReference type="EMBL" id="CAH2099729.1"/>
    </source>
</evidence>
<comment type="caution">
    <text evidence="2">The sequence shown here is derived from an EMBL/GenBank/DDBJ whole genome shotgun (WGS) entry which is preliminary data.</text>
</comment>
<evidence type="ECO:0000259" key="1">
    <source>
        <dbReference type="Pfam" id="PF15749"/>
    </source>
</evidence>
<protein>
    <recommendedName>
        <fullName evidence="1">MRN complex-interacting protein N-terminal domain-containing protein</fullName>
    </recommendedName>
</protein>
<dbReference type="GO" id="GO:0003682">
    <property type="term" value="F:chromatin binding"/>
    <property type="evidence" value="ECO:0007669"/>
    <property type="project" value="TreeGrafter"/>
</dbReference>
<reference evidence="2" key="1">
    <citation type="submission" date="2022-03" db="EMBL/GenBank/DDBJ databases">
        <authorList>
            <person name="Tunstrom K."/>
        </authorList>
    </citation>
    <scope>NUCLEOTIDE SEQUENCE</scope>
</reference>
<name>A0AAU9UQ30_EUPED</name>
<keyword evidence="3" id="KW-1185">Reference proteome</keyword>
<dbReference type="GO" id="GO:0007095">
    <property type="term" value="P:mitotic G2 DNA damage checkpoint signaling"/>
    <property type="evidence" value="ECO:0007669"/>
    <property type="project" value="TreeGrafter"/>
</dbReference>
<evidence type="ECO:0000313" key="3">
    <source>
        <dbReference type="Proteomes" id="UP001153954"/>
    </source>
</evidence>
<dbReference type="InterPro" id="IPR032739">
    <property type="entry name" value="MRNIP"/>
</dbReference>
<dbReference type="EMBL" id="CAKOGL010000022">
    <property type="protein sequence ID" value="CAH2099729.1"/>
    <property type="molecule type" value="Genomic_DNA"/>
</dbReference>
<proteinExistence type="predicted"/>
<dbReference type="GO" id="GO:0005634">
    <property type="term" value="C:nucleus"/>
    <property type="evidence" value="ECO:0007669"/>
    <property type="project" value="TreeGrafter"/>
</dbReference>